<dbReference type="Gene3D" id="3.30.420.10">
    <property type="entry name" value="Ribonuclease H-like superfamily/Ribonuclease H"/>
    <property type="match status" value="2"/>
</dbReference>
<name>A0ABD3BHE4_9LAMI</name>
<comment type="caution">
    <text evidence="2">The sequence shown here is derived from an EMBL/GenBank/DDBJ whole genome shotgun (WGS) entry which is preliminary data.</text>
</comment>
<evidence type="ECO:0000313" key="2">
    <source>
        <dbReference type="EMBL" id="KAL3616624.1"/>
    </source>
</evidence>
<dbReference type="Pfam" id="PF02171">
    <property type="entry name" value="Piwi"/>
    <property type="match status" value="1"/>
</dbReference>
<dbReference type="PANTHER" id="PTHR22891">
    <property type="entry name" value="EUKARYOTIC TRANSLATION INITIATION FACTOR 2C"/>
    <property type="match status" value="1"/>
</dbReference>
<gene>
    <name evidence="2" type="ORF">CASFOL_039018</name>
</gene>
<keyword evidence="3" id="KW-1185">Reference proteome</keyword>
<accession>A0ABD3BHE4</accession>
<dbReference type="SUPFAM" id="SSF53098">
    <property type="entry name" value="Ribonuclease H-like"/>
    <property type="match status" value="1"/>
</dbReference>
<dbReference type="InterPro" id="IPR003165">
    <property type="entry name" value="Piwi"/>
</dbReference>
<dbReference type="Proteomes" id="UP001632038">
    <property type="component" value="Unassembled WGS sequence"/>
</dbReference>
<sequence length="97" mass="11486">MSELNLLKIAKHEPLFINCQINEFCKFLDEKWNPKFVVIVAQKNHHTNFSRRTRPIMFSQGTMRPTHYHVLIDEVDFSPDDLQELVHSLSYVCVDLK</sequence>
<organism evidence="2 3">
    <name type="scientific">Castilleja foliolosa</name>
    <dbReference type="NCBI Taxonomy" id="1961234"/>
    <lineage>
        <taxon>Eukaryota</taxon>
        <taxon>Viridiplantae</taxon>
        <taxon>Streptophyta</taxon>
        <taxon>Embryophyta</taxon>
        <taxon>Tracheophyta</taxon>
        <taxon>Spermatophyta</taxon>
        <taxon>Magnoliopsida</taxon>
        <taxon>eudicotyledons</taxon>
        <taxon>Gunneridae</taxon>
        <taxon>Pentapetalae</taxon>
        <taxon>asterids</taxon>
        <taxon>lamiids</taxon>
        <taxon>Lamiales</taxon>
        <taxon>Orobanchaceae</taxon>
        <taxon>Pedicularideae</taxon>
        <taxon>Castillejinae</taxon>
        <taxon>Castilleja</taxon>
    </lineage>
</organism>
<feature type="domain" description="Piwi" evidence="1">
    <location>
        <begin position="59"/>
        <end position="92"/>
    </location>
</feature>
<dbReference type="EMBL" id="JAVIJP010000087">
    <property type="protein sequence ID" value="KAL3616624.1"/>
    <property type="molecule type" value="Genomic_DNA"/>
</dbReference>
<protein>
    <recommendedName>
        <fullName evidence="1">Piwi domain-containing protein</fullName>
    </recommendedName>
</protein>
<reference evidence="3" key="1">
    <citation type="journal article" date="2024" name="IScience">
        <title>Strigolactones Initiate the Formation of Haustorium-like Structures in Castilleja.</title>
        <authorList>
            <person name="Buerger M."/>
            <person name="Peterson D."/>
            <person name="Chory J."/>
        </authorList>
    </citation>
    <scope>NUCLEOTIDE SEQUENCE [LARGE SCALE GENOMIC DNA]</scope>
</reference>
<dbReference type="AlphaFoldDB" id="A0ABD3BHE4"/>
<dbReference type="InterPro" id="IPR012337">
    <property type="entry name" value="RNaseH-like_sf"/>
</dbReference>
<dbReference type="InterPro" id="IPR036397">
    <property type="entry name" value="RNaseH_sf"/>
</dbReference>
<evidence type="ECO:0000259" key="1">
    <source>
        <dbReference type="Pfam" id="PF02171"/>
    </source>
</evidence>
<proteinExistence type="predicted"/>
<evidence type="ECO:0000313" key="3">
    <source>
        <dbReference type="Proteomes" id="UP001632038"/>
    </source>
</evidence>